<keyword evidence="3" id="KW-1185">Reference proteome</keyword>
<dbReference type="Proteomes" id="UP000006038">
    <property type="component" value="Chromosome 1"/>
</dbReference>
<dbReference type="EnsemblPlants" id="OB01G16570.1">
    <property type="protein sequence ID" value="OB01G16570.1"/>
    <property type="gene ID" value="OB01G16570"/>
</dbReference>
<name>J3KXF1_ORYBR</name>
<feature type="region of interest" description="Disordered" evidence="1">
    <location>
        <begin position="15"/>
        <end position="46"/>
    </location>
</feature>
<evidence type="ECO:0000256" key="1">
    <source>
        <dbReference type="SAM" id="MobiDB-lite"/>
    </source>
</evidence>
<proteinExistence type="predicted"/>
<dbReference type="AlphaFoldDB" id="J3KXF1"/>
<accession>J3KXF1</accession>
<evidence type="ECO:0000313" key="2">
    <source>
        <dbReference type="EnsemblPlants" id="OB01G16570.1"/>
    </source>
</evidence>
<dbReference type="Gramene" id="OB01G16570.1">
    <property type="protein sequence ID" value="OB01G16570.1"/>
    <property type="gene ID" value="OB01G16570"/>
</dbReference>
<reference evidence="2" key="1">
    <citation type="journal article" date="2013" name="Nat. Commun.">
        <title>Whole-genome sequencing of Oryza brachyantha reveals mechanisms underlying Oryza genome evolution.</title>
        <authorList>
            <person name="Chen J."/>
            <person name="Huang Q."/>
            <person name="Gao D."/>
            <person name="Wang J."/>
            <person name="Lang Y."/>
            <person name="Liu T."/>
            <person name="Li B."/>
            <person name="Bai Z."/>
            <person name="Luis Goicoechea J."/>
            <person name="Liang C."/>
            <person name="Chen C."/>
            <person name="Zhang W."/>
            <person name="Sun S."/>
            <person name="Liao Y."/>
            <person name="Zhang X."/>
            <person name="Yang L."/>
            <person name="Song C."/>
            <person name="Wang M."/>
            <person name="Shi J."/>
            <person name="Liu G."/>
            <person name="Liu J."/>
            <person name="Zhou H."/>
            <person name="Zhou W."/>
            <person name="Yu Q."/>
            <person name="An N."/>
            <person name="Chen Y."/>
            <person name="Cai Q."/>
            <person name="Wang B."/>
            <person name="Liu B."/>
            <person name="Min J."/>
            <person name="Huang Y."/>
            <person name="Wu H."/>
            <person name="Li Z."/>
            <person name="Zhang Y."/>
            <person name="Yin Y."/>
            <person name="Song W."/>
            <person name="Jiang J."/>
            <person name="Jackson S.A."/>
            <person name="Wing R.A."/>
            <person name="Wang J."/>
            <person name="Chen M."/>
        </authorList>
    </citation>
    <scope>NUCLEOTIDE SEQUENCE [LARGE SCALE GENOMIC DNA]</scope>
    <source>
        <strain evidence="2">cv. IRGC 101232</strain>
    </source>
</reference>
<dbReference type="HOGENOM" id="CLU_2856521_0_0_1"/>
<protein>
    <submittedName>
        <fullName evidence="2">Uncharacterized protein</fullName>
    </submittedName>
</protein>
<reference evidence="2" key="2">
    <citation type="submission" date="2013-04" db="UniProtKB">
        <authorList>
            <consortium name="EnsemblPlants"/>
        </authorList>
    </citation>
    <scope>IDENTIFICATION</scope>
</reference>
<organism evidence="2">
    <name type="scientific">Oryza brachyantha</name>
    <name type="common">malo sina</name>
    <dbReference type="NCBI Taxonomy" id="4533"/>
    <lineage>
        <taxon>Eukaryota</taxon>
        <taxon>Viridiplantae</taxon>
        <taxon>Streptophyta</taxon>
        <taxon>Embryophyta</taxon>
        <taxon>Tracheophyta</taxon>
        <taxon>Spermatophyta</taxon>
        <taxon>Magnoliopsida</taxon>
        <taxon>Liliopsida</taxon>
        <taxon>Poales</taxon>
        <taxon>Poaceae</taxon>
        <taxon>BOP clade</taxon>
        <taxon>Oryzoideae</taxon>
        <taxon>Oryzeae</taxon>
        <taxon>Oryzinae</taxon>
        <taxon>Oryza</taxon>
    </lineage>
</organism>
<sequence>MGGVVKLCACNFLQGEGGHGHDRADRCDGKADERSKGPDSPFSPPSLPFGVTVLWLWAWFCPCNA</sequence>
<feature type="compositionally biased region" description="Basic and acidic residues" evidence="1">
    <location>
        <begin position="18"/>
        <end position="37"/>
    </location>
</feature>
<evidence type="ECO:0000313" key="3">
    <source>
        <dbReference type="Proteomes" id="UP000006038"/>
    </source>
</evidence>